<name>A0RXH5_CENSY</name>
<comment type="similarity">
    <text evidence="3">Belongs to the archaeal Rpo11/eukaryotic RPB11/RPC19 RNA polymerase subunit family.</text>
</comment>
<gene>
    <name evidence="3" type="primary">rpo11</name>
    <name evidence="3" type="synonym">rpoL</name>
    <name evidence="5" type="ordered locus">CENSYa_1420</name>
</gene>
<dbReference type="Proteomes" id="UP000000758">
    <property type="component" value="Chromosome"/>
</dbReference>
<sequence>MHARLVSASQKEANLSIRESDIGILYIVQHELLKKSGIEFAGVILKHQLTSEIWMRVNTSSGSPVKAITDAADASVSTFGDLEKLFKSKIKVDK</sequence>
<keyword evidence="3" id="KW-0808">Transferase</keyword>
<dbReference type="InterPro" id="IPR036603">
    <property type="entry name" value="RBP11-like"/>
</dbReference>
<dbReference type="SUPFAM" id="SSF55257">
    <property type="entry name" value="RBP11-like subunits of RNA polymerase"/>
    <property type="match status" value="1"/>
</dbReference>
<keyword evidence="2 3" id="KW-0804">Transcription</keyword>
<evidence type="ECO:0000256" key="2">
    <source>
        <dbReference type="ARBA" id="ARBA00023163"/>
    </source>
</evidence>
<dbReference type="KEGG" id="csy:CENSYa_1420"/>
<dbReference type="Gene3D" id="3.30.1360.10">
    <property type="entry name" value="RNA polymerase, RBP11-like subunit"/>
    <property type="match status" value="1"/>
</dbReference>
<evidence type="ECO:0000256" key="1">
    <source>
        <dbReference type="ARBA" id="ARBA00022478"/>
    </source>
</evidence>
<dbReference type="Pfam" id="PF13656">
    <property type="entry name" value="RNA_pol_L_2"/>
    <property type="match status" value="1"/>
</dbReference>
<comment type="subcellular location">
    <subcellularLocation>
        <location evidence="3">Cytoplasm</location>
    </subcellularLocation>
</comment>
<feature type="domain" description="DNA-directed RNA polymerase RBP11-like dimerisation" evidence="4">
    <location>
        <begin position="13"/>
        <end position="84"/>
    </location>
</feature>
<evidence type="ECO:0000259" key="4">
    <source>
        <dbReference type="Pfam" id="PF13656"/>
    </source>
</evidence>
<comment type="catalytic activity">
    <reaction evidence="3">
        <text>RNA(n) + a ribonucleoside 5'-triphosphate = RNA(n+1) + diphosphate</text>
        <dbReference type="Rhea" id="RHEA:21248"/>
        <dbReference type="Rhea" id="RHEA-COMP:14527"/>
        <dbReference type="Rhea" id="RHEA-COMP:17342"/>
        <dbReference type="ChEBI" id="CHEBI:33019"/>
        <dbReference type="ChEBI" id="CHEBI:61557"/>
        <dbReference type="ChEBI" id="CHEBI:140395"/>
        <dbReference type="EC" id="2.7.7.6"/>
    </reaction>
</comment>
<dbReference type="InterPro" id="IPR022905">
    <property type="entry name" value="Rpo11-like"/>
</dbReference>
<keyword evidence="3" id="KW-0548">Nucleotidyltransferase</keyword>
<dbReference type="GO" id="GO:0003899">
    <property type="term" value="F:DNA-directed RNA polymerase activity"/>
    <property type="evidence" value="ECO:0007669"/>
    <property type="project" value="UniProtKB-UniRule"/>
</dbReference>
<dbReference type="EMBL" id="DP000238">
    <property type="protein sequence ID" value="ABK78042.1"/>
    <property type="molecule type" value="Genomic_DNA"/>
</dbReference>
<evidence type="ECO:0000313" key="5">
    <source>
        <dbReference type="EMBL" id="ABK78042.1"/>
    </source>
</evidence>
<accession>A0RXH5</accession>
<dbReference type="EnsemblBacteria" id="ABK78042">
    <property type="protein sequence ID" value="ABK78042"/>
    <property type="gene ID" value="CENSYa_1420"/>
</dbReference>
<evidence type="ECO:0000256" key="3">
    <source>
        <dbReference type="HAMAP-Rule" id="MF_00261"/>
    </source>
</evidence>
<proteinExistence type="inferred from homology"/>
<comment type="function">
    <text evidence="3">DNA-dependent RNA polymerase (RNAP) catalyzes the transcription of DNA into RNA using the four ribonucleoside triphosphates as substrates.</text>
</comment>
<keyword evidence="3" id="KW-0963">Cytoplasm</keyword>
<dbReference type="InterPro" id="IPR009025">
    <property type="entry name" value="RBP11-like_dimer"/>
</dbReference>
<dbReference type="GO" id="GO:0006351">
    <property type="term" value="P:DNA-templated transcription"/>
    <property type="evidence" value="ECO:0007669"/>
    <property type="project" value="UniProtKB-UniRule"/>
</dbReference>
<dbReference type="GO" id="GO:0005737">
    <property type="term" value="C:cytoplasm"/>
    <property type="evidence" value="ECO:0007669"/>
    <property type="project" value="UniProtKB-SubCell"/>
</dbReference>
<reference evidence="5 6" key="1">
    <citation type="journal article" date="2006" name="Proc. Natl. Acad. Sci. U.S.A.">
        <title>Genomic analysis of the uncultivated marine crenarchaeote Cenarchaeum symbiosum.</title>
        <authorList>
            <person name="Hallam S.J."/>
            <person name="Konstantinidis K.T."/>
            <person name="Putnam N."/>
            <person name="Schleper C."/>
            <person name="Watanabe Y."/>
            <person name="Sugahara J."/>
            <person name="Preston C."/>
            <person name="de la Torre J."/>
            <person name="Richardson P.M."/>
            <person name="DeLong E.F."/>
        </authorList>
    </citation>
    <scope>NUCLEOTIDE SEQUENCE [LARGE SCALE GENOMIC DNA]</scope>
    <source>
        <strain evidence="6">A</strain>
    </source>
</reference>
<organism evidence="5 6">
    <name type="scientific">Cenarchaeum symbiosum (strain A)</name>
    <dbReference type="NCBI Taxonomy" id="414004"/>
    <lineage>
        <taxon>Archaea</taxon>
        <taxon>Nitrososphaerota</taxon>
        <taxon>Candidatus Cenarchaeales</taxon>
        <taxon>Candidatus Cenarchaeaceae</taxon>
        <taxon>Candidatus Cenarchaeum</taxon>
    </lineage>
</organism>
<evidence type="ECO:0000313" key="6">
    <source>
        <dbReference type="Proteomes" id="UP000000758"/>
    </source>
</evidence>
<keyword evidence="6" id="KW-1185">Reference proteome</keyword>
<dbReference type="AlphaFoldDB" id="A0RXH5"/>
<dbReference type="GO" id="GO:0000428">
    <property type="term" value="C:DNA-directed RNA polymerase complex"/>
    <property type="evidence" value="ECO:0007669"/>
    <property type="project" value="UniProtKB-KW"/>
</dbReference>
<dbReference type="GO" id="GO:0046983">
    <property type="term" value="F:protein dimerization activity"/>
    <property type="evidence" value="ECO:0007669"/>
    <property type="project" value="InterPro"/>
</dbReference>
<dbReference type="EC" id="2.7.7.6" evidence="3"/>
<dbReference type="HOGENOM" id="CLU_090381_5_0_2"/>
<dbReference type="HAMAP" id="MF_00261">
    <property type="entry name" value="RNApol_arch_Rpo11"/>
    <property type="match status" value="1"/>
</dbReference>
<dbReference type="STRING" id="414004.CENSYa_1420"/>
<keyword evidence="1 3" id="KW-0240">DNA-directed RNA polymerase</keyword>
<comment type="subunit">
    <text evidence="3">Part of the RNA polymerase complex.</text>
</comment>
<protein>
    <recommendedName>
        <fullName evidence="3">DNA-directed RNA polymerase subunit Rpo11</fullName>
        <ecNumber evidence="3">2.7.7.6</ecNumber>
    </recommendedName>
    <alternativeName>
        <fullName evidence="3">DNA-directed RNA polymerase subunit L</fullName>
    </alternativeName>
</protein>